<evidence type="ECO:0000259" key="1">
    <source>
        <dbReference type="PROSITE" id="PS50097"/>
    </source>
</evidence>
<feature type="non-terminal residue" evidence="2">
    <location>
        <position position="1"/>
    </location>
</feature>
<dbReference type="Gene3D" id="3.30.710.10">
    <property type="entry name" value="Potassium Channel Kv1.1, Chain A"/>
    <property type="match status" value="1"/>
</dbReference>
<feature type="domain" description="BTB" evidence="1">
    <location>
        <begin position="3"/>
        <end position="77"/>
    </location>
</feature>
<dbReference type="AlphaFoldDB" id="A0A6A6IAH1"/>
<dbReference type="InterPro" id="IPR011333">
    <property type="entry name" value="SKP1/BTB/POZ_sf"/>
</dbReference>
<dbReference type="OrthoDB" id="3798088at2759"/>
<evidence type="ECO:0000313" key="2">
    <source>
        <dbReference type="EMBL" id="KAF2246922.1"/>
    </source>
</evidence>
<dbReference type="Pfam" id="PF00651">
    <property type="entry name" value="BTB"/>
    <property type="match status" value="1"/>
</dbReference>
<proteinExistence type="predicted"/>
<dbReference type="PROSITE" id="PS50097">
    <property type="entry name" value="BTB"/>
    <property type="match status" value="1"/>
</dbReference>
<dbReference type="EMBL" id="ML987198">
    <property type="protein sequence ID" value="KAF2246922.1"/>
    <property type="molecule type" value="Genomic_DNA"/>
</dbReference>
<accession>A0A6A6IAH1</accession>
<dbReference type="RefSeq" id="XP_033681926.1">
    <property type="nucleotide sequence ID" value="XM_033823903.1"/>
</dbReference>
<dbReference type="SMART" id="SM00225">
    <property type="entry name" value="BTB"/>
    <property type="match status" value="1"/>
</dbReference>
<organism evidence="2 3">
    <name type="scientific">Trematosphaeria pertusa</name>
    <dbReference type="NCBI Taxonomy" id="390896"/>
    <lineage>
        <taxon>Eukaryota</taxon>
        <taxon>Fungi</taxon>
        <taxon>Dikarya</taxon>
        <taxon>Ascomycota</taxon>
        <taxon>Pezizomycotina</taxon>
        <taxon>Dothideomycetes</taxon>
        <taxon>Pleosporomycetidae</taxon>
        <taxon>Pleosporales</taxon>
        <taxon>Massarineae</taxon>
        <taxon>Trematosphaeriaceae</taxon>
        <taxon>Trematosphaeria</taxon>
    </lineage>
</organism>
<protein>
    <recommendedName>
        <fullName evidence="1">BTB domain-containing protein</fullName>
    </recommendedName>
</protein>
<name>A0A6A6IAH1_9PLEO</name>
<dbReference type="PANTHER" id="PTHR47843:SF2">
    <property type="entry name" value="BTB DOMAIN-CONTAINING PROTEIN"/>
    <property type="match status" value="1"/>
</dbReference>
<dbReference type="GeneID" id="54577233"/>
<dbReference type="InterPro" id="IPR000210">
    <property type="entry name" value="BTB/POZ_dom"/>
</dbReference>
<dbReference type="SUPFAM" id="SSF54695">
    <property type="entry name" value="POZ domain"/>
    <property type="match status" value="1"/>
</dbReference>
<sequence>DVYDRMATVHVGPDGGLKKKFQVYRGLLCFHSSYFDRLLNGQFREGGSNYIRLNDTTVEIFQAFFFWLNTGKLCAPAGDKIPLSTQTIAQIYVFGDSKLIPRLKNAALELFVAKAHEEWMFPRNELDYIYGNTTENCGLRRFMVEFAVNMSRWEDLDGYRHLYPKDFLVDVLVTMRGKTMHFGTAAMSKVRWIAMTQARMCRYHDHTEPIANAQKE</sequence>
<evidence type="ECO:0000313" key="3">
    <source>
        <dbReference type="Proteomes" id="UP000800094"/>
    </source>
</evidence>
<keyword evidence="3" id="KW-1185">Reference proteome</keyword>
<reference evidence="2" key="1">
    <citation type="journal article" date="2020" name="Stud. Mycol.">
        <title>101 Dothideomycetes genomes: a test case for predicting lifestyles and emergence of pathogens.</title>
        <authorList>
            <person name="Haridas S."/>
            <person name="Albert R."/>
            <person name="Binder M."/>
            <person name="Bloem J."/>
            <person name="Labutti K."/>
            <person name="Salamov A."/>
            <person name="Andreopoulos B."/>
            <person name="Baker S."/>
            <person name="Barry K."/>
            <person name="Bills G."/>
            <person name="Bluhm B."/>
            <person name="Cannon C."/>
            <person name="Castanera R."/>
            <person name="Culley D."/>
            <person name="Daum C."/>
            <person name="Ezra D."/>
            <person name="Gonzalez J."/>
            <person name="Henrissat B."/>
            <person name="Kuo A."/>
            <person name="Liang C."/>
            <person name="Lipzen A."/>
            <person name="Lutzoni F."/>
            <person name="Magnuson J."/>
            <person name="Mondo S."/>
            <person name="Nolan M."/>
            <person name="Ohm R."/>
            <person name="Pangilinan J."/>
            <person name="Park H.-J."/>
            <person name="Ramirez L."/>
            <person name="Alfaro M."/>
            <person name="Sun H."/>
            <person name="Tritt A."/>
            <person name="Yoshinaga Y."/>
            <person name="Zwiers L.-H."/>
            <person name="Turgeon B."/>
            <person name="Goodwin S."/>
            <person name="Spatafora J."/>
            <person name="Crous P."/>
            <person name="Grigoriev I."/>
        </authorList>
    </citation>
    <scope>NUCLEOTIDE SEQUENCE</scope>
    <source>
        <strain evidence="2">CBS 122368</strain>
    </source>
</reference>
<gene>
    <name evidence="2" type="ORF">BU26DRAFT_430741</name>
</gene>
<dbReference type="PANTHER" id="PTHR47843">
    <property type="entry name" value="BTB DOMAIN-CONTAINING PROTEIN-RELATED"/>
    <property type="match status" value="1"/>
</dbReference>
<dbReference type="Proteomes" id="UP000800094">
    <property type="component" value="Unassembled WGS sequence"/>
</dbReference>